<gene>
    <name evidence="2" type="ORF">BCR34DRAFT_603179</name>
</gene>
<organism evidence="2 3">
    <name type="scientific">Clohesyomyces aquaticus</name>
    <dbReference type="NCBI Taxonomy" id="1231657"/>
    <lineage>
        <taxon>Eukaryota</taxon>
        <taxon>Fungi</taxon>
        <taxon>Dikarya</taxon>
        <taxon>Ascomycota</taxon>
        <taxon>Pezizomycotina</taxon>
        <taxon>Dothideomycetes</taxon>
        <taxon>Pleosporomycetidae</taxon>
        <taxon>Pleosporales</taxon>
        <taxon>Lindgomycetaceae</taxon>
        <taxon>Clohesyomyces</taxon>
    </lineage>
</organism>
<sequence length="302" mass="33014">MTTKTYFLPPDFLSYPAGDAIKNGRIRLGQLIHDINDPASTIRTLPPQDVTPYTTMPIQRLEVGNMGHTDKASSSYLGSLFVKAVGIFGANFRINTSHSEKLLAAMHELQSVTIDPIETYLTDSMAQDKVQEWLNERWFAKRIFMVTSVLIAHPSEDSKIDLSNDSSTEAEGSLEGNTTLPTGGNVPLKGGSESKGTFAKEFGLSFVPKSSFVYGFQVRECFYKKKIGSSVAHHKGAKLHSGKPGSGEQVATKDEAAEFELSGLAGEPVTFDELGDMDEKFVPHEFDGDEVFFVAPKPKVTP</sequence>
<comment type="caution">
    <text evidence="2">The sequence shown here is derived from an EMBL/GenBank/DDBJ whole genome shotgun (WGS) entry which is preliminary data.</text>
</comment>
<name>A0A1Y1ZFK8_9PLEO</name>
<dbReference type="Proteomes" id="UP000193144">
    <property type="component" value="Unassembled WGS sequence"/>
</dbReference>
<proteinExistence type="predicted"/>
<evidence type="ECO:0000256" key="1">
    <source>
        <dbReference type="SAM" id="MobiDB-lite"/>
    </source>
</evidence>
<reference evidence="2 3" key="1">
    <citation type="submission" date="2016-07" db="EMBL/GenBank/DDBJ databases">
        <title>Pervasive Adenine N6-methylation of Active Genes in Fungi.</title>
        <authorList>
            <consortium name="DOE Joint Genome Institute"/>
            <person name="Mondo S.J."/>
            <person name="Dannebaum R.O."/>
            <person name="Kuo R.C."/>
            <person name="Labutti K."/>
            <person name="Haridas S."/>
            <person name="Kuo A."/>
            <person name="Salamov A."/>
            <person name="Ahrendt S.R."/>
            <person name="Lipzen A."/>
            <person name="Sullivan W."/>
            <person name="Andreopoulos W.B."/>
            <person name="Clum A."/>
            <person name="Lindquist E."/>
            <person name="Daum C."/>
            <person name="Ramamoorthy G.K."/>
            <person name="Gryganskyi A."/>
            <person name="Culley D."/>
            <person name="Magnuson J.K."/>
            <person name="James T.Y."/>
            <person name="O'Malley M.A."/>
            <person name="Stajich J.E."/>
            <person name="Spatafora J.W."/>
            <person name="Visel A."/>
            <person name="Grigoriev I.V."/>
        </authorList>
    </citation>
    <scope>NUCLEOTIDE SEQUENCE [LARGE SCALE GENOMIC DNA]</scope>
    <source>
        <strain evidence="2 3">CBS 115471</strain>
    </source>
</reference>
<accession>A0A1Y1ZFK8</accession>
<evidence type="ECO:0000313" key="3">
    <source>
        <dbReference type="Proteomes" id="UP000193144"/>
    </source>
</evidence>
<evidence type="ECO:0000313" key="2">
    <source>
        <dbReference type="EMBL" id="ORY09033.1"/>
    </source>
</evidence>
<dbReference type="EMBL" id="MCFA01000092">
    <property type="protein sequence ID" value="ORY09033.1"/>
    <property type="molecule type" value="Genomic_DNA"/>
</dbReference>
<dbReference type="OrthoDB" id="4500473at2759"/>
<keyword evidence="3" id="KW-1185">Reference proteome</keyword>
<feature type="compositionally biased region" description="Polar residues" evidence="1">
    <location>
        <begin position="163"/>
        <end position="182"/>
    </location>
</feature>
<dbReference type="STRING" id="1231657.A0A1Y1ZFK8"/>
<feature type="region of interest" description="Disordered" evidence="1">
    <location>
        <begin position="158"/>
        <end position="192"/>
    </location>
</feature>
<dbReference type="AlphaFoldDB" id="A0A1Y1ZFK8"/>
<protein>
    <submittedName>
        <fullName evidence="2">Uncharacterized protein</fullName>
    </submittedName>
</protein>